<evidence type="ECO:0000256" key="5">
    <source>
        <dbReference type="ARBA" id="ARBA00022723"/>
    </source>
</evidence>
<evidence type="ECO:0000313" key="10">
    <source>
        <dbReference type="Proteomes" id="UP000046155"/>
    </source>
</evidence>
<comment type="cofactor">
    <cofactor evidence="1">
        <name>[4Fe-4S] cluster</name>
        <dbReference type="ChEBI" id="CHEBI:49883"/>
    </cofactor>
</comment>
<dbReference type="InterPro" id="IPR017900">
    <property type="entry name" value="4Fe4S_Fe_S_CS"/>
</dbReference>
<keyword evidence="10" id="KW-1185">Reference proteome</keyword>
<gene>
    <name evidence="9" type="ORF">SSCH_100042</name>
</gene>
<dbReference type="EMBL" id="CDRZ01000002">
    <property type="protein sequence ID" value="CEO87354.1"/>
    <property type="molecule type" value="Genomic_DNA"/>
</dbReference>
<sequence length="57" mass="6254">MAYKIIADKCEDCGTCIDECPNDAIVENDGVYTIDMEKCEDCGTCIDVCPNDAIIEE</sequence>
<dbReference type="InterPro" id="IPR050157">
    <property type="entry name" value="PSI_iron-sulfur_center"/>
</dbReference>
<evidence type="ECO:0000313" key="9">
    <source>
        <dbReference type="EMBL" id="CEO87354.1"/>
    </source>
</evidence>
<dbReference type="Pfam" id="PF13187">
    <property type="entry name" value="Fer4_9"/>
    <property type="match status" value="1"/>
</dbReference>
<proteinExistence type="predicted"/>
<reference evidence="10" key="1">
    <citation type="submission" date="2015-01" db="EMBL/GenBank/DDBJ databases">
        <authorList>
            <person name="Manzoor Shahid"/>
            <person name="Zubair Saima"/>
        </authorList>
    </citation>
    <scope>NUCLEOTIDE SEQUENCE [LARGE SCALE GENOMIC DNA]</scope>
    <source>
        <strain evidence="10">Sp3</strain>
    </source>
</reference>
<organism evidence="9 10">
    <name type="scientific">Syntrophaceticus schinkii</name>
    <dbReference type="NCBI Taxonomy" id="499207"/>
    <lineage>
        <taxon>Bacteria</taxon>
        <taxon>Bacillati</taxon>
        <taxon>Bacillota</taxon>
        <taxon>Clostridia</taxon>
        <taxon>Thermoanaerobacterales</taxon>
        <taxon>Thermoanaerobacterales Family III. Incertae Sedis</taxon>
        <taxon>Syntrophaceticus</taxon>
    </lineage>
</organism>
<dbReference type="RefSeq" id="WP_044663732.1">
    <property type="nucleotide sequence ID" value="NZ_CDRZ01000002.1"/>
</dbReference>
<accession>A0A0B7MA41</accession>
<dbReference type="GO" id="GO:0051539">
    <property type="term" value="F:4 iron, 4 sulfur cluster binding"/>
    <property type="evidence" value="ECO:0007669"/>
    <property type="project" value="UniProtKB-KW"/>
</dbReference>
<dbReference type="SUPFAM" id="SSF54862">
    <property type="entry name" value="4Fe-4S ferredoxins"/>
    <property type="match status" value="1"/>
</dbReference>
<feature type="domain" description="4Fe-4S ferredoxin-type" evidence="8">
    <location>
        <begin position="30"/>
        <end position="57"/>
    </location>
</feature>
<evidence type="ECO:0000256" key="4">
    <source>
        <dbReference type="ARBA" id="ARBA00022485"/>
    </source>
</evidence>
<dbReference type="PROSITE" id="PS51379">
    <property type="entry name" value="4FE4S_FER_2"/>
    <property type="match status" value="2"/>
</dbReference>
<dbReference type="OrthoDB" id="9803397at2"/>
<protein>
    <recommendedName>
        <fullName evidence="3">Ferredoxin</fullName>
    </recommendedName>
</protein>
<dbReference type="PANTHER" id="PTHR24960">
    <property type="entry name" value="PHOTOSYSTEM I IRON-SULFUR CENTER-RELATED"/>
    <property type="match status" value="1"/>
</dbReference>
<dbReference type="PROSITE" id="PS00198">
    <property type="entry name" value="4FE4S_FER_1"/>
    <property type="match status" value="1"/>
</dbReference>
<keyword evidence="6" id="KW-0408">Iron</keyword>
<dbReference type="Proteomes" id="UP000046155">
    <property type="component" value="Unassembled WGS sequence"/>
</dbReference>
<dbReference type="AlphaFoldDB" id="A0A0B7MA41"/>
<evidence type="ECO:0000256" key="6">
    <source>
        <dbReference type="ARBA" id="ARBA00023004"/>
    </source>
</evidence>
<evidence type="ECO:0000256" key="1">
    <source>
        <dbReference type="ARBA" id="ARBA00001966"/>
    </source>
</evidence>
<keyword evidence="4" id="KW-0004">4Fe-4S</keyword>
<dbReference type="InterPro" id="IPR017896">
    <property type="entry name" value="4Fe4S_Fe-S-bd"/>
</dbReference>
<dbReference type="Gene3D" id="3.30.70.20">
    <property type="match status" value="1"/>
</dbReference>
<keyword evidence="5" id="KW-0479">Metal-binding</keyword>
<evidence type="ECO:0000256" key="7">
    <source>
        <dbReference type="ARBA" id="ARBA00023014"/>
    </source>
</evidence>
<dbReference type="GO" id="GO:0046872">
    <property type="term" value="F:metal ion binding"/>
    <property type="evidence" value="ECO:0007669"/>
    <property type="project" value="UniProtKB-KW"/>
</dbReference>
<dbReference type="PANTHER" id="PTHR24960:SF79">
    <property type="entry name" value="PHOTOSYSTEM I IRON-SULFUR CENTER"/>
    <property type="match status" value="1"/>
</dbReference>
<evidence type="ECO:0000259" key="8">
    <source>
        <dbReference type="PROSITE" id="PS51379"/>
    </source>
</evidence>
<feature type="domain" description="4Fe-4S ferredoxin-type" evidence="8">
    <location>
        <begin position="1"/>
        <end position="29"/>
    </location>
</feature>
<evidence type="ECO:0000256" key="3">
    <source>
        <dbReference type="ARBA" id="ARBA00013529"/>
    </source>
</evidence>
<name>A0A0B7MA41_9FIRM</name>
<keyword evidence="7" id="KW-0411">Iron-sulfur</keyword>
<evidence type="ECO:0000256" key="2">
    <source>
        <dbReference type="ARBA" id="ARBA00003532"/>
    </source>
</evidence>
<comment type="function">
    <text evidence="2">Ferredoxins are iron-sulfur proteins that transfer electrons in a wide variety of metabolic reactions.</text>
</comment>